<dbReference type="GO" id="GO:0001682">
    <property type="term" value="P:tRNA 5'-leader removal"/>
    <property type="evidence" value="ECO:0007669"/>
    <property type="project" value="InterPro"/>
</dbReference>
<dbReference type="AlphaFoldDB" id="T1J485"/>
<evidence type="ECO:0000313" key="6">
    <source>
        <dbReference type="EnsemblMetazoa" id="SMAR008416-PA"/>
    </source>
</evidence>
<name>T1J485_STRMM</name>
<dbReference type="SUPFAM" id="SSF101744">
    <property type="entry name" value="Rof/RNase P subunit-like"/>
    <property type="match status" value="1"/>
</dbReference>
<sequence length="190" mass="22476">MILGLQMRMRQQLQIDRYSEATKKVTFPLVDWHRSKKPITAKLKRHLSYKEKRRLNLIKIKDKLNYEDFIPMHNMWISYITNVLNLKKTITNPEEMKSVLLKADYHGCRLLVSRAKNQSLVGVTGIVIREMKNCFMCITRENKIKTLPKQNSVFNFQIGDNLFTLYGNHFRVKTTDRKAKNFKSKPTIDL</sequence>
<proteinExistence type="inferred from homology"/>
<dbReference type="PANTHER" id="PTHR13348:SF0">
    <property type="entry name" value="RIBONUCLEASE P PROTEIN SUBUNIT P29"/>
    <property type="match status" value="1"/>
</dbReference>
<keyword evidence="7" id="KW-1185">Reference proteome</keyword>
<comment type="function">
    <text evidence="1 5">Component of ribonuclease P, a ribonucleoprotein complex that generates mature tRNA molecules by cleaving their 5'-ends.</text>
</comment>
<dbReference type="Proteomes" id="UP000014500">
    <property type="component" value="Unassembled WGS sequence"/>
</dbReference>
<dbReference type="STRING" id="126957.T1J485"/>
<dbReference type="HOGENOM" id="CLU_078577_2_0_1"/>
<evidence type="ECO:0000256" key="4">
    <source>
        <dbReference type="ARBA" id="ARBA00046486"/>
    </source>
</evidence>
<reference evidence="7" key="1">
    <citation type="submission" date="2011-05" db="EMBL/GenBank/DDBJ databases">
        <authorList>
            <person name="Richards S.R."/>
            <person name="Qu J."/>
            <person name="Jiang H."/>
            <person name="Jhangiani S.N."/>
            <person name="Agravi P."/>
            <person name="Goodspeed R."/>
            <person name="Gross S."/>
            <person name="Mandapat C."/>
            <person name="Jackson L."/>
            <person name="Mathew T."/>
            <person name="Pu L."/>
            <person name="Thornton R."/>
            <person name="Saada N."/>
            <person name="Wilczek-Boney K.B."/>
            <person name="Lee S."/>
            <person name="Kovar C."/>
            <person name="Wu Y."/>
            <person name="Scherer S.E."/>
            <person name="Worley K.C."/>
            <person name="Muzny D.M."/>
            <person name="Gibbs R."/>
        </authorList>
    </citation>
    <scope>NUCLEOTIDE SEQUENCE</scope>
    <source>
        <strain evidence="7">Brora</strain>
    </source>
</reference>
<dbReference type="PhylomeDB" id="T1J485"/>
<dbReference type="Pfam" id="PF01868">
    <property type="entry name" value="RNase_P-MRP_p29"/>
    <property type="match status" value="1"/>
</dbReference>
<dbReference type="eggNOG" id="KOG4046">
    <property type="taxonomic scope" value="Eukaryota"/>
</dbReference>
<keyword evidence="5" id="KW-0819">tRNA processing</keyword>
<dbReference type="GO" id="GO:0030677">
    <property type="term" value="C:ribonuclease P complex"/>
    <property type="evidence" value="ECO:0007669"/>
    <property type="project" value="UniProtKB-UniRule"/>
</dbReference>
<evidence type="ECO:0000256" key="2">
    <source>
        <dbReference type="ARBA" id="ARBA00006181"/>
    </source>
</evidence>
<comment type="subunit">
    <text evidence="4">Component of nuclear RNase P and RNase MRP ribonucleoproteins. RNase P consists of a catalytic RNA moiety and 10 different protein chains; POP1, POP4, POP5, POP7, RPP14, RPP21, RPP25, RPP30, RPP38 and RPP40. Within the RNase P complex, POP1, POP7 and RPP25 form the 'finger' subcomplex, POP5, RPP14, RPP40 and homodimeric RPP30 form the 'palm' subcomplex, and RPP21, POP4 and RPP38 form the 'wrist' subcomplex. All subunits of the RNase P complex interact with the catalytic RNA. Several subunits of RNase P are also part of the RNase MRP complex. RNase MRP consists of a catalytic RNA moiety and about 8 protein subunits; POP1, POP7, RPP25, RPP30, RPP38, RPP40 and possibly also POP4 and POP5.</text>
</comment>
<dbReference type="InterPro" id="IPR036980">
    <property type="entry name" value="RNase_P/MRP_Rpp29_sf"/>
</dbReference>
<evidence type="ECO:0000256" key="5">
    <source>
        <dbReference type="PIRNR" id="PIRNR027081"/>
    </source>
</evidence>
<evidence type="ECO:0000256" key="3">
    <source>
        <dbReference type="ARBA" id="ARBA00016225"/>
    </source>
</evidence>
<evidence type="ECO:0000313" key="7">
    <source>
        <dbReference type="Proteomes" id="UP000014500"/>
    </source>
</evidence>
<keyword evidence="5" id="KW-0539">Nucleus</keyword>
<dbReference type="GO" id="GO:0006364">
    <property type="term" value="P:rRNA processing"/>
    <property type="evidence" value="ECO:0007669"/>
    <property type="project" value="TreeGrafter"/>
</dbReference>
<evidence type="ECO:0000256" key="1">
    <source>
        <dbReference type="ARBA" id="ARBA00002435"/>
    </source>
</evidence>
<dbReference type="EMBL" id="JH431841">
    <property type="status" value="NOT_ANNOTATED_CDS"/>
    <property type="molecule type" value="Genomic_DNA"/>
</dbReference>
<organism evidence="6 7">
    <name type="scientific">Strigamia maritima</name>
    <name type="common">European centipede</name>
    <name type="synonym">Geophilus maritimus</name>
    <dbReference type="NCBI Taxonomy" id="126957"/>
    <lineage>
        <taxon>Eukaryota</taxon>
        <taxon>Metazoa</taxon>
        <taxon>Ecdysozoa</taxon>
        <taxon>Arthropoda</taxon>
        <taxon>Myriapoda</taxon>
        <taxon>Chilopoda</taxon>
        <taxon>Pleurostigmophora</taxon>
        <taxon>Geophilomorpha</taxon>
        <taxon>Linotaeniidae</taxon>
        <taxon>Strigamia</taxon>
    </lineage>
</organism>
<comment type="similarity">
    <text evidence="2">Belongs to the eukaryotic/archaeal RNase P protein component 1 family.</text>
</comment>
<protein>
    <recommendedName>
        <fullName evidence="3 5">Ribonuclease P protein subunit p29</fullName>
    </recommendedName>
</protein>
<dbReference type="PANTHER" id="PTHR13348">
    <property type="entry name" value="RIBONUCLEASE P SUBUNIT P29"/>
    <property type="match status" value="1"/>
</dbReference>
<dbReference type="Gene3D" id="2.30.30.210">
    <property type="entry name" value="Ribonuclease P/MRP, subunit p29"/>
    <property type="match status" value="1"/>
</dbReference>
<dbReference type="PIRSF" id="PIRSF027081">
    <property type="entry name" value="RNase_P/MRP_p29_subunit"/>
    <property type="match status" value="1"/>
</dbReference>
<dbReference type="EnsemblMetazoa" id="SMAR008416-RA">
    <property type="protein sequence ID" value="SMAR008416-PA"/>
    <property type="gene ID" value="SMAR008416"/>
</dbReference>
<dbReference type="GO" id="GO:0005730">
    <property type="term" value="C:nucleolus"/>
    <property type="evidence" value="ECO:0007669"/>
    <property type="project" value="UniProtKB-SubCell"/>
</dbReference>
<dbReference type="SMART" id="SM00538">
    <property type="entry name" value="POP4"/>
    <property type="match status" value="1"/>
</dbReference>
<dbReference type="GO" id="GO:0000172">
    <property type="term" value="C:ribonuclease MRP complex"/>
    <property type="evidence" value="ECO:0007669"/>
    <property type="project" value="InterPro"/>
</dbReference>
<dbReference type="OMA" id="TFRVCGM"/>
<dbReference type="InterPro" id="IPR023534">
    <property type="entry name" value="Rof/RNase_P-like"/>
</dbReference>
<comment type="subcellular location">
    <subcellularLocation>
        <location evidence="5">Nucleus</location>
        <location evidence="5">Nucleolus</location>
    </subcellularLocation>
</comment>
<dbReference type="InterPro" id="IPR002730">
    <property type="entry name" value="Rpp29/RNP1"/>
</dbReference>
<accession>T1J485</accession>
<dbReference type="InterPro" id="IPR016848">
    <property type="entry name" value="RNase_P/MRP_Rpp29-subunit"/>
</dbReference>
<dbReference type="GO" id="GO:0033204">
    <property type="term" value="F:ribonuclease P RNA binding"/>
    <property type="evidence" value="ECO:0007669"/>
    <property type="project" value="InterPro"/>
</dbReference>
<reference evidence="6" key="2">
    <citation type="submission" date="2015-02" db="UniProtKB">
        <authorList>
            <consortium name="EnsemblMetazoa"/>
        </authorList>
    </citation>
    <scope>IDENTIFICATION</scope>
</reference>